<dbReference type="InterPro" id="IPR045006">
    <property type="entry name" value="CHLI-like"/>
</dbReference>
<dbReference type="GO" id="GO:0005524">
    <property type="term" value="F:ATP binding"/>
    <property type="evidence" value="ECO:0007669"/>
    <property type="project" value="InterPro"/>
</dbReference>
<evidence type="ECO:0008006" key="5">
    <source>
        <dbReference type="Google" id="ProtNLM"/>
    </source>
</evidence>
<feature type="domain" description="Mg chelatase-related protein C-terminal" evidence="2">
    <location>
        <begin position="191"/>
        <end position="282"/>
    </location>
</feature>
<keyword evidence="4" id="KW-1185">Reference proteome</keyword>
<dbReference type="NCBIfam" id="TIGR00368">
    <property type="entry name" value="YifB family Mg chelatase-like AAA ATPase"/>
    <property type="match status" value="1"/>
</dbReference>
<evidence type="ECO:0000313" key="4">
    <source>
        <dbReference type="Proteomes" id="UP000190896"/>
    </source>
</evidence>
<dbReference type="Pfam" id="PF01078">
    <property type="entry name" value="Mg_chelatase"/>
    <property type="match status" value="1"/>
</dbReference>
<dbReference type="Gene3D" id="3.40.50.300">
    <property type="entry name" value="P-loop containing nucleotide triphosphate hydrolases"/>
    <property type="match status" value="1"/>
</dbReference>
<dbReference type="InterPro" id="IPR025158">
    <property type="entry name" value="Mg_chelat-rel_C"/>
</dbReference>
<comment type="caution">
    <text evidence="3">The sequence shown here is derived from an EMBL/GenBank/DDBJ whole genome shotgun (WGS) entry which is preliminary data.</text>
</comment>
<dbReference type="InterPro" id="IPR000523">
    <property type="entry name" value="Mg_chelatse_chII-like_cat_dom"/>
</dbReference>
<dbReference type="PROSITE" id="PS00676">
    <property type="entry name" value="SIGMA54_INTERACT_2"/>
    <property type="match status" value="1"/>
</dbReference>
<name>A0A1T2KST3_9GAMM</name>
<dbReference type="Pfam" id="PF13335">
    <property type="entry name" value="Mg_chelatase_C"/>
    <property type="match status" value="1"/>
</dbReference>
<dbReference type="SUPFAM" id="SSF52540">
    <property type="entry name" value="P-loop containing nucleoside triphosphate hydrolases"/>
    <property type="match status" value="1"/>
</dbReference>
<proteinExistence type="predicted"/>
<dbReference type="Proteomes" id="UP000190896">
    <property type="component" value="Unassembled WGS sequence"/>
</dbReference>
<reference evidence="3 4" key="1">
    <citation type="submission" date="2016-11" db="EMBL/GenBank/DDBJ databases">
        <title>Mixed transmission modes and dynamic genome evolution in an obligate animal-bacterial symbiosis.</title>
        <authorList>
            <person name="Russell S.L."/>
            <person name="Corbett-Detig R.B."/>
            <person name="Cavanaugh C.M."/>
        </authorList>
    </citation>
    <scope>NUCLEOTIDE SEQUENCE [LARGE SCALE GENOMIC DNA]</scope>
    <source>
        <strain evidence="3">Se-Cadez</strain>
    </source>
</reference>
<evidence type="ECO:0000313" key="3">
    <source>
        <dbReference type="EMBL" id="OOZ35770.1"/>
    </source>
</evidence>
<evidence type="ECO:0000259" key="1">
    <source>
        <dbReference type="Pfam" id="PF01078"/>
    </source>
</evidence>
<dbReference type="PANTHER" id="PTHR32039">
    <property type="entry name" value="MAGNESIUM-CHELATASE SUBUNIT CHLI"/>
    <property type="match status" value="1"/>
</dbReference>
<dbReference type="EMBL" id="MPRJ01000077">
    <property type="protein sequence ID" value="OOZ35770.1"/>
    <property type="molecule type" value="Genomic_DNA"/>
</dbReference>
<organism evidence="3 4">
    <name type="scientific">Solemya velesiana gill symbiont</name>
    <dbReference type="NCBI Taxonomy" id="1918948"/>
    <lineage>
        <taxon>Bacteria</taxon>
        <taxon>Pseudomonadati</taxon>
        <taxon>Pseudomonadota</taxon>
        <taxon>Gammaproteobacteria</taxon>
        <taxon>sulfur-oxidizing symbionts</taxon>
    </lineage>
</organism>
<dbReference type="InterPro" id="IPR027417">
    <property type="entry name" value="P-loop_NTPase"/>
</dbReference>
<evidence type="ECO:0000259" key="2">
    <source>
        <dbReference type="Pfam" id="PF13335"/>
    </source>
</evidence>
<sequence>MIGPPGSGKSMLANRLPGLLPPMSEEEALESATILSVSNQAFKHELWRKRPFRNTHHTASAAALVGGGSNPMPGEISLAHNGILFLDELPEFDRRVLEVLREPLENAEVTISRATRQSVFPARFQLITAINPCPCGYLGDTHGKSCHCTEDQVRRYRGRISGPLLDRIDMHIEVPRQPLEMISNQTANDEESSSDARARVAQARALQLERNGCTNSALQGHALEHLCRPDNEGQRLLHRAMDQLDLSARAYHRILRLARTIADLGQCDAISASHIGEAIGYRRLDRES</sequence>
<dbReference type="AlphaFoldDB" id="A0A1T2KST3"/>
<feature type="domain" description="Magnesium chelatase ChlI-like catalytic" evidence="1">
    <location>
        <begin position="1"/>
        <end position="178"/>
    </location>
</feature>
<dbReference type="InterPro" id="IPR004482">
    <property type="entry name" value="Mg_chelat-rel"/>
</dbReference>
<accession>A0A1T2KST3</accession>
<protein>
    <recommendedName>
        <fullName evidence="5">MCM domain-containing protein</fullName>
    </recommendedName>
</protein>
<dbReference type="PANTHER" id="PTHR32039:SF7">
    <property type="entry name" value="COMPETENCE PROTEIN COMM"/>
    <property type="match status" value="1"/>
</dbReference>
<dbReference type="InterPro" id="IPR025943">
    <property type="entry name" value="Sigma_54_int_dom_ATP-bd_2"/>
</dbReference>
<gene>
    <name evidence="3" type="ORF">BOW51_10335</name>
</gene>